<dbReference type="GO" id="GO:0009295">
    <property type="term" value="C:nucleoid"/>
    <property type="evidence" value="ECO:0007669"/>
    <property type="project" value="InterPro"/>
</dbReference>
<evidence type="ECO:0000313" key="1">
    <source>
        <dbReference type="EMBL" id="WAG61214.1"/>
    </source>
</evidence>
<proteinExistence type="predicted"/>
<dbReference type="AlphaFoldDB" id="A0AA47EJ85"/>
<name>A0AA47EJ85_9CLOT</name>
<evidence type="ECO:0000313" key="2">
    <source>
        <dbReference type="Proteomes" id="UP001164733"/>
    </source>
</evidence>
<protein>
    <submittedName>
        <fullName evidence="1">Nucleoid-associated protein</fullName>
    </submittedName>
</protein>
<dbReference type="Pfam" id="PF04245">
    <property type="entry name" value="NA37"/>
    <property type="match status" value="1"/>
</dbReference>
<accession>A0AA47EJ85</accession>
<dbReference type="InterPro" id="IPR007358">
    <property type="entry name" value="Nucleoid_associated_NdpA"/>
</dbReference>
<dbReference type="Proteomes" id="UP001164733">
    <property type="component" value="Chromosome"/>
</dbReference>
<dbReference type="RefSeq" id="WP_216122373.1">
    <property type="nucleotide sequence ID" value="NZ_CP086239.1"/>
</dbReference>
<gene>
    <name evidence="1" type="ORF">LL038_02895</name>
</gene>
<reference evidence="1" key="1">
    <citation type="submission" date="2021-11" db="EMBL/GenBank/DDBJ databases">
        <title>Clostridia strains as spoilage organisms.</title>
        <authorList>
            <person name="Wambui J."/>
            <person name="Stevens M.J.A."/>
            <person name="Stephan R."/>
        </authorList>
    </citation>
    <scope>NUCLEOTIDE SEQUENCE</scope>
    <source>
        <strain evidence="1">CF009</strain>
    </source>
</reference>
<organism evidence="1 2">
    <name type="scientific">Clostridium estertheticum</name>
    <dbReference type="NCBI Taxonomy" id="238834"/>
    <lineage>
        <taxon>Bacteria</taxon>
        <taxon>Bacillati</taxon>
        <taxon>Bacillota</taxon>
        <taxon>Clostridia</taxon>
        <taxon>Eubacteriales</taxon>
        <taxon>Clostridiaceae</taxon>
        <taxon>Clostridium</taxon>
    </lineage>
</organism>
<sequence>MDKIRDIQINEAVIHVLDNNSDEPILNNYMLDLTEEVYKFILSHLERVLKDDNLKCAFFKEKGTPVKIYSQEYLDGRMDLNSFSKEAAGELFEIMETTEGIPSCDLLVVSFNTEYGPMIGLLKIDYIKQYTHKVNITDNNVDIRLQSIITGLSDKKKVQKCAFIRPIHAGQDYDLLVLDKKPMVDEDGANYFLDTLLGCNLINNDRDYTRAFMALVEVWTRSNFKEEAFKAEKLRSSVKRVLRDNEDIDIYELAEEIILPNEPEVKKDFIAYLQAHNIERFKVDKEYLDKKLSNVKIKVSSAIALNITGDAYADINKFEIVNNGDGSINMVIKHIENYVEG</sequence>
<dbReference type="EMBL" id="CP086239">
    <property type="protein sequence ID" value="WAG61214.1"/>
    <property type="molecule type" value="Genomic_DNA"/>
</dbReference>